<evidence type="ECO:0000256" key="1">
    <source>
        <dbReference type="ARBA" id="ARBA00022737"/>
    </source>
</evidence>
<name>A0A7S2IRA7_9EUKA</name>
<sequence length="512" mass="52705">MESAQADDTGAQFASGDGMSQQFSGEAAPFSEAGGPPPLASVPVGFDGSKRGRGDEEDGGTKRVRTSMEVEGGSVLKLLVPNNQTGGIIGKQGSVLRQIIEESGARIKISATDEVIPKTGERIATVMGPLPSLLRAQQMISHQLVVTKPGEENPQADAERALKCLIPNHAAGLIIGKAGCIIKELMERSGAQIRVSQPSELIGPTQERIITITGLPGAVDIAQNAICELLADAPASQQPKQIDYSVLKGGPGFGAPAAPFGAPASFYGGGGGGFSAPGAPQVVRAPPMEYASFVATLPPTLPPDEQLQRYQEYLRSYAAGVSQQPQLMHQPMVQHNPQPQHSAGGAGTVSHVLPLPDKIISGIIGKGGSVIREIASRSGAQVRVSQKDQVTAAGERNVMIEGRPEAVAAAQHLISERCREIEAELLRKGIGNGGGGGGAYPSQSPYQQQASYGYAGYSQPQQAQYATQVGAGNYGLAPGMGYAGGATGLSTGLAGAPAPPGYQISNPHGGGY</sequence>
<evidence type="ECO:0000256" key="2">
    <source>
        <dbReference type="PROSITE-ProRule" id="PRU00117"/>
    </source>
</evidence>
<gene>
    <name evidence="5" type="ORF">CBRE1094_LOCUS36027</name>
</gene>
<feature type="domain" description="K Homology" evidence="4">
    <location>
        <begin position="72"/>
        <end position="145"/>
    </location>
</feature>
<protein>
    <recommendedName>
        <fullName evidence="4">K Homology domain-containing protein</fullName>
    </recommendedName>
</protein>
<organism evidence="5">
    <name type="scientific">Haptolina brevifila</name>
    <dbReference type="NCBI Taxonomy" id="156173"/>
    <lineage>
        <taxon>Eukaryota</taxon>
        <taxon>Haptista</taxon>
        <taxon>Haptophyta</taxon>
        <taxon>Prymnesiophyceae</taxon>
        <taxon>Prymnesiales</taxon>
        <taxon>Prymnesiaceae</taxon>
        <taxon>Haptolina</taxon>
    </lineage>
</organism>
<dbReference type="InterPro" id="IPR036612">
    <property type="entry name" value="KH_dom_type_1_sf"/>
</dbReference>
<dbReference type="EMBL" id="HBGU01066077">
    <property type="protein sequence ID" value="CAD9525492.1"/>
    <property type="molecule type" value="Transcribed_RNA"/>
</dbReference>
<evidence type="ECO:0000259" key="4">
    <source>
        <dbReference type="SMART" id="SM00322"/>
    </source>
</evidence>
<reference evidence="5" key="1">
    <citation type="submission" date="2021-01" db="EMBL/GenBank/DDBJ databases">
        <authorList>
            <person name="Corre E."/>
            <person name="Pelletier E."/>
            <person name="Niang G."/>
            <person name="Scheremetjew M."/>
            <person name="Finn R."/>
            <person name="Kale V."/>
            <person name="Holt S."/>
            <person name="Cochrane G."/>
            <person name="Meng A."/>
            <person name="Brown T."/>
            <person name="Cohen L."/>
        </authorList>
    </citation>
    <scope>NUCLEOTIDE SEQUENCE</scope>
    <source>
        <strain evidence="5">UTEX LB 985</strain>
    </source>
</reference>
<dbReference type="InterPro" id="IPR004088">
    <property type="entry name" value="KH_dom_type_1"/>
</dbReference>
<dbReference type="GO" id="GO:0003723">
    <property type="term" value="F:RNA binding"/>
    <property type="evidence" value="ECO:0007669"/>
    <property type="project" value="UniProtKB-UniRule"/>
</dbReference>
<dbReference type="AlphaFoldDB" id="A0A7S2IRA7"/>
<accession>A0A7S2IRA7</accession>
<dbReference type="PANTHER" id="PTHR10288">
    <property type="entry name" value="KH DOMAIN CONTAINING RNA BINDING PROTEIN"/>
    <property type="match status" value="1"/>
</dbReference>
<dbReference type="SMART" id="SM00322">
    <property type="entry name" value="KH"/>
    <property type="match status" value="3"/>
</dbReference>
<feature type="region of interest" description="Disordered" evidence="3">
    <location>
        <begin position="1"/>
        <end position="65"/>
    </location>
</feature>
<evidence type="ECO:0000313" key="5">
    <source>
        <dbReference type="EMBL" id="CAD9525492.1"/>
    </source>
</evidence>
<feature type="domain" description="K Homology" evidence="4">
    <location>
        <begin position="347"/>
        <end position="419"/>
    </location>
</feature>
<dbReference type="InterPro" id="IPR004087">
    <property type="entry name" value="KH_dom"/>
</dbReference>
<keyword evidence="2" id="KW-0694">RNA-binding</keyword>
<dbReference type="SUPFAM" id="SSF54791">
    <property type="entry name" value="Eukaryotic type KH-domain (KH-domain type I)"/>
    <property type="match status" value="3"/>
</dbReference>
<dbReference type="Gene3D" id="3.30.1370.10">
    <property type="entry name" value="K Homology domain, type 1"/>
    <property type="match status" value="3"/>
</dbReference>
<dbReference type="PROSITE" id="PS50084">
    <property type="entry name" value="KH_TYPE_1"/>
    <property type="match status" value="3"/>
</dbReference>
<keyword evidence="1" id="KW-0677">Repeat</keyword>
<evidence type="ECO:0000256" key="3">
    <source>
        <dbReference type="SAM" id="MobiDB-lite"/>
    </source>
</evidence>
<proteinExistence type="predicted"/>
<dbReference type="Pfam" id="PF00013">
    <property type="entry name" value="KH_1"/>
    <property type="match status" value="3"/>
</dbReference>
<feature type="domain" description="K Homology" evidence="4">
    <location>
        <begin position="158"/>
        <end position="231"/>
    </location>
</feature>